<evidence type="ECO:0000313" key="2">
    <source>
        <dbReference type="Proteomes" id="UP000314294"/>
    </source>
</evidence>
<accession>A0A4Z2HYY8</accession>
<sequence>MGQCTGGAHVLIEDAGVGSNASGPDVEVQKRDATTVFADSVAQLFLVRLKLHRHSLLGQQLQHIFGVIYYQAIGGEWVCGEPLFEQQWKTNKTATTCRSSLDNT</sequence>
<comment type="caution">
    <text evidence="1">The sequence shown here is derived from an EMBL/GenBank/DDBJ whole genome shotgun (WGS) entry which is preliminary data.</text>
</comment>
<dbReference type="Proteomes" id="UP000314294">
    <property type="component" value="Unassembled WGS sequence"/>
</dbReference>
<keyword evidence="2" id="KW-1185">Reference proteome</keyword>
<name>A0A4Z2HYY8_9TELE</name>
<protein>
    <submittedName>
        <fullName evidence="1">Uncharacterized protein</fullName>
    </submittedName>
</protein>
<proteinExistence type="predicted"/>
<gene>
    <name evidence="1" type="ORF">EYF80_018822</name>
</gene>
<organism evidence="1 2">
    <name type="scientific">Liparis tanakae</name>
    <name type="common">Tanaka's snailfish</name>
    <dbReference type="NCBI Taxonomy" id="230148"/>
    <lineage>
        <taxon>Eukaryota</taxon>
        <taxon>Metazoa</taxon>
        <taxon>Chordata</taxon>
        <taxon>Craniata</taxon>
        <taxon>Vertebrata</taxon>
        <taxon>Euteleostomi</taxon>
        <taxon>Actinopterygii</taxon>
        <taxon>Neopterygii</taxon>
        <taxon>Teleostei</taxon>
        <taxon>Neoteleostei</taxon>
        <taxon>Acanthomorphata</taxon>
        <taxon>Eupercaria</taxon>
        <taxon>Perciformes</taxon>
        <taxon>Cottioidei</taxon>
        <taxon>Cottales</taxon>
        <taxon>Liparidae</taxon>
        <taxon>Liparis</taxon>
    </lineage>
</organism>
<dbReference type="EMBL" id="SRLO01000156">
    <property type="protein sequence ID" value="TNN71006.1"/>
    <property type="molecule type" value="Genomic_DNA"/>
</dbReference>
<reference evidence="1 2" key="1">
    <citation type="submission" date="2019-03" db="EMBL/GenBank/DDBJ databases">
        <title>First draft genome of Liparis tanakae, snailfish: a comprehensive survey of snailfish specific genes.</title>
        <authorList>
            <person name="Kim W."/>
            <person name="Song I."/>
            <person name="Jeong J.-H."/>
            <person name="Kim D."/>
            <person name="Kim S."/>
            <person name="Ryu S."/>
            <person name="Song J.Y."/>
            <person name="Lee S.K."/>
        </authorList>
    </citation>
    <scope>NUCLEOTIDE SEQUENCE [LARGE SCALE GENOMIC DNA]</scope>
    <source>
        <tissue evidence="1">Muscle</tissue>
    </source>
</reference>
<dbReference type="AlphaFoldDB" id="A0A4Z2HYY8"/>
<evidence type="ECO:0000313" key="1">
    <source>
        <dbReference type="EMBL" id="TNN71006.1"/>
    </source>
</evidence>